<dbReference type="AlphaFoldDB" id="A0A1T3NY63"/>
<proteinExistence type="predicted"/>
<name>A0A1T3NY63_9ACTN</name>
<keyword evidence="3" id="KW-1185">Reference proteome</keyword>
<comment type="caution">
    <text evidence="2">The sequence shown here is derived from an EMBL/GenBank/DDBJ whole genome shotgun (WGS) entry which is preliminary data.</text>
</comment>
<dbReference type="OrthoDB" id="3821358at2"/>
<feature type="domain" description="DUF6879" evidence="1">
    <location>
        <begin position="9"/>
        <end position="170"/>
    </location>
</feature>
<protein>
    <recommendedName>
        <fullName evidence="1">DUF6879 domain-containing protein</fullName>
    </recommendedName>
</protein>
<dbReference type="RefSeq" id="WP_078976060.1">
    <property type="nucleotide sequence ID" value="NZ_MWQN01000001.1"/>
</dbReference>
<evidence type="ECO:0000313" key="3">
    <source>
        <dbReference type="Proteomes" id="UP000190037"/>
    </source>
</evidence>
<dbReference type="EMBL" id="MWQN01000001">
    <property type="protein sequence ID" value="OPC81787.1"/>
    <property type="molecule type" value="Genomic_DNA"/>
</dbReference>
<reference evidence="2 3" key="1">
    <citation type="submission" date="2017-03" db="EMBL/GenBank/DDBJ databases">
        <title>Draft genome sequence of Streptomyces scabrisporus NF3, endophyte isolated from Amphipterygium adstringens.</title>
        <authorList>
            <person name="Vazquez M."/>
            <person name="Ceapa C.D."/>
            <person name="Rodriguez Luna D."/>
            <person name="Sanchez Esquivel S."/>
        </authorList>
    </citation>
    <scope>NUCLEOTIDE SEQUENCE [LARGE SCALE GENOMIC DNA]</scope>
    <source>
        <strain evidence="2 3">NF3</strain>
    </source>
</reference>
<sequence>MTISSSSYSELFTSFQREAFRLETLDDYGRSGNVDAYRTYLAGGPKPDDYNSRWLSKVGAHTRAGRRMYRVHIVARPLSSYLRFEFGWGYLTNMTAGEEFFILDITDHPNPLPRVPDFWLFDTEVAAVMNYDGEGGFSGADVLPRDRASEFAAYRDTALSHAVPFTAWWAEYGE</sequence>
<dbReference type="Pfam" id="PF21806">
    <property type="entry name" value="DUF6879"/>
    <property type="match status" value="1"/>
</dbReference>
<evidence type="ECO:0000259" key="1">
    <source>
        <dbReference type="Pfam" id="PF21806"/>
    </source>
</evidence>
<dbReference type="STRING" id="159449.B4N89_13335"/>
<organism evidence="2 3">
    <name type="scientific">Embleya scabrispora</name>
    <dbReference type="NCBI Taxonomy" id="159449"/>
    <lineage>
        <taxon>Bacteria</taxon>
        <taxon>Bacillati</taxon>
        <taxon>Actinomycetota</taxon>
        <taxon>Actinomycetes</taxon>
        <taxon>Kitasatosporales</taxon>
        <taxon>Streptomycetaceae</taxon>
        <taxon>Embleya</taxon>
    </lineage>
</organism>
<gene>
    <name evidence="2" type="ORF">B4N89_13335</name>
</gene>
<dbReference type="Proteomes" id="UP000190037">
    <property type="component" value="Unassembled WGS sequence"/>
</dbReference>
<dbReference type="InterPro" id="IPR049244">
    <property type="entry name" value="DUF6879"/>
</dbReference>
<evidence type="ECO:0000313" key="2">
    <source>
        <dbReference type="EMBL" id="OPC81787.1"/>
    </source>
</evidence>
<accession>A0A1T3NY63</accession>